<dbReference type="Proteomes" id="UP000261540">
    <property type="component" value="Unplaced"/>
</dbReference>
<evidence type="ECO:0000256" key="3">
    <source>
        <dbReference type="ARBA" id="ARBA00022833"/>
    </source>
</evidence>
<dbReference type="InterPro" id="IPR039925">
    <property type="entry name" value="RNF37_RING-Ubox"/>
</dbReference>
<accession>A0A3B3Q3D4</accession>
<dbReference type="InterPro" id="IPR045696">
    <property type="entry name" value="Ubox5_N"/>
</dbReference>
<dbReference type="AlphaFoldDB" id="A0A3B3Q3D4"/>
<organism evidence="8 9">
    <name type="scientific">Paramormyrops kingsleyae</name>
    <dbReference type="NCBI Taxonomy" id="1676925"/>
    <lineage>
        <taxon>Eukaryota</taxon>
        <taxon>Metazoa</taxon>
        <taxon>Chordata</taxon>
        <taxon>Craniata</taxon>
        <taxon>Vertebrata</taxon>
        <taxon>Euteleostomi</taxon>
        <taxon>Actinopterygii</taxon>
        <taxon>Neopterygii</taxon>
        <taxon>Teleostei</taxon>
        <taxon>Osteoglossocephala</taxon>
        <taxon>Osteoglossomorpha</taxon>
        <taxon>Osteoglossiformes</taxon>
        <taxon>Mormyridae</taxon>
        <taxon>Paramormyrops</taxon>
    </lineage>
</organism>
<dbReference type="KEGG" id="pki:111839316"/>
<keyword evidence="2 4" id="KW-0863">Zinc-finger</keyword>
<evidence type="ECO:0000313" key="9">
    <source>
        <dbReference type="Proteomes" id="UP000261540"/>
    </source>
</evidence>
<evidence type="ECO:0000256" key="1">
    <source>
        <dbReference type="ARBA" id="ARBA00022723"/>
    </source>
</evidence>
<dbReference type="InterPro" id="IPR003613">
    <property type="entry name" value="Ubox_domain"/>
</dbReference>
<dbReference type="GeneID" id="111839316"/>
<dbReference type="InterPro" id="IPR017907">
    <property type="entry name" value="Znf_RING_CS"/>
</dbReference>
<reference evidence="8" key="2">
    <citation type="submission" date="2025-09" db="UniProtKB">
        <authorList>
            <consortium name="Ensembl"/>
        </authorList>
    </citation>
    <scope>IDENTIFICATION</scope>
</reference>
<feature type="domain" description="RING-type" evidence="6">
    <location>
        <begin position="548"/>
        <end position="596"/>
    </location>
</feature>
<dbReference type="OrthoDB" id="20295at2759"/>
<dbReference type="GO" id="GO:0034450">
    <property type="term" value="F:ubiquitin-ubiquitin ligase activity"/>
    <property type="evidence" value="ECO:0007669"/>
    <property type="project" value="TreeGrafter"/>
</dbReference>
<dbReference type="PROSITE" id="PS50089">
    <property type="entry name" value="ZF_RING_2"/>
    <property type="match status" value="1"/>
</dbReference>
<keyword evidence="3" id="KW-0862">Zinc</keyword>
<feature type="region of interest" description="Disordered" evidence="5">
    <location>
        <begin position="224"/>
        <end position="257"/>
    </location>
</feature>
<evidence type="ECO:0000256" key="4">
    <source>
        <dbReference type="PROSITE-ProRule" id="PRU00175"/>
    </source>
</evidence>
<dbReference type="CTD" id="22888"/>
<feature type="region of interest" description="Disordered" evidence="5">
    <location>
        <begin position="352"/>
        <end position="497"/>
    </location>
</feature>
<dbReference type="GeneTree" id="ENSGT00510000049555"/>
<dbReference type="PROSITE" id="PS00518">
    <property type="entry name" value="ZF_RING_1"/>
    <property type="match status" value="1"/>
</dbReference>
<dbReference type="STRING" id="1676925.ENSPKIP00000000329"/>
<dbReference type="InterPro" id="IPR039847">
    <property type="entry name" value="Ubox5"/>
</dbReference>
<feature type="compositionally biased region" description="Low complexity" evidence="5">
    <location>
        <begin position="358"/>
        <end position="369"/>
    </location>
</feature>
<dbReference type="Pfam" id="PF19318">
    <property type="entry name" value="DUF5918"/>
    <property type="match status" value="1"/>
</dbReference>
<evidence type="ECO:0000256" key="5">
    <source>
        <dbReference type="SAM" id="MobiDB-lite"/>
    </source>
</evidence>
<name>A0A3B3Q3D4_9TELE</name>
<evidence type="ECO:0000259" key="6">
    <source>
        <dbReference type="PROSITE" id="PS50089"/>
    </source>
</evidence>
<dbReference type="SMART" id="SM00504">
    <property type="entry name" value="Ubox"/>
    <property type="match status" value="1"/>
</dbReference>
<dbReference type="GO" id="GO:0008270">
    <property type="term" value="F:zinc ion binding"/>
    <property type="evidence" value="ECO:0007669"/>
    <property type="project" value="UniProtKB-KW"/>
</dbReference>
<feature type="domain" description="U-box" evidence="7">
    <location>
        <begin position="253"/>
        <end position="333"/>
    </location>
</feature>
<reference evidence="8" key="1">
    <citation type="submission" date="2025-08" db="UniProtKB">
        <authorList>
            <consortium name="Ensembl"/>
        </authorList>
    </citation>
    <scope>IDENTIFICATION</scope>
</reference>
<dbReference type="Gene3D" id="3.30.40.10">
    <property type="entry name" value="Zinc/RING finger domain, C3HC4 (zinc finger)"/>
    <property type="match status" value="1"/>
</dbReference>
<evidence type="ECO:0000259" key="7">
    <source>
        <dbReference type="PROSITE" id="PS51698"/>
    </source>
</evidence>
<feature type="compositionally biased region" description="Polar residues" evidence="5">
    <location>
        <begin position="370"/>
        <end position="386"/>
    </location>
</feature>
<dbReference type="InterPro" id="IPR001841">
    <property type="entry name" value="Znf_RING"/>
</dbReference>
<dbReference type="GO" id="GO:0005634">
    <property type="term" value="C:nucleus"/>
    <property type="evidence" value="ECO:0007669"/>
    <property type="project" value="TreeGrafter"/>
</dbReference>
<feature type="compositionally biased region" description="Pro residues" evidence="5">
    <location>
        <begin position="235"/>
        <end position="245"/>
    </location>
</feature>
<protein>
    <submittedName>
        <fullName evidence="8">U-box domain containing 5</fullName>
    </submittedName>
</protein>
<dbReference type="RefSeq" id="XP_023658880.1">
    <property type="nucleotide sequence ID" value="XM_023803112.2"/>
</dbReference>
<dbReference type="Ensembl" id="ENSPKIT00000024219.1">
    <property type="protein sequence ID" value="ENSPKIP00000000329.1"/>
    <property type="gene ID" value="ENSPKIG00000019036.1"/>
</dbReference>
<dbReference type="GO" id="GO:0031625">
    <property type="term" value="F:ubiquitin protein ligase binding"/>
    <property type="evidence" value="ECO:0007669"/>
    <property type="project" value="TreeGrafter"/>
</dbReference>
<dbReference type="PANTHER" id="PTHR13492:SF2">
    <property type="entry name" value="RING FINGER PROTEIN 37"/>
    <property type="match status" value="1"/>
</dbReference>
<dbReference type="SUPFAM" id="SSF57850">
    <property type="entry name" value="RING/U-box"/>
    <property type="match status" value="2"/>
</dbReference>
<keyword evidence="1" id="KW-0479">Metal-binding</keyword>
<proteinExistence type="predicted"/>
<dbReference type="InterPro" id="IPR013083">
    <property type="entry name" value="Znf_RING/FYVE/PHD"/>
</dbReference>
<dbReference type="Pfam" id="PF04564">
    <property type="entry name" value="U-box"/>
    <property type="match status" value="1"/>
</dbReference>
<dbReference type="PANTHER" id="PTHR13492">
    <property type="entry name" value="RING FINGER PROTEIN 37"/>
    <property type="match status" value="1"/>
</dbReference>
<keyword evidence="9" id="KW-1185">Reference proteome</keyword>
<dbReference type="CDD" id="cd16660">
    <property type="entry name" value="RING-Ubox_RNF37"/>
    <property type="match status" value="1"/>
</dbReference>
<evidence type="ECO:0000256" key="2">
    <source>
        <dbReference type="ARBA" id="ARBA00022771"/>
    </source>
</evidence>
<dbReference type="GO" id="GO:0000209">
    <property type="term" value="P:protein polyubiquitination"/>
    <property type="evidence" value="ECO:0007669"/>
    <property type="project" value="TreeGrafter"/>
</dbReference>
<dbReference type="PROSITE" id="PS51698">
    <property type="entry name" value="U_BOX"/>
    <property type="match status" value="1"/>
</dbReference>
<sequence length="610" mass="66136">MPKQNCGCGLRLFSLFNVWRTEVMVVNLCLPHFETTVQCNKLSADGYDVSNLLSADAKLRLRGFRLEYFLRPPVHVTLRFRFRVEICRVDVALWPSGMDHGQMPRGLEIHMSSNPPPDGPHLDLRHFRLVGRCEVKEALCVSFALPCFRSRPPFPEPPPEPPAEARREELWSRGPQSLGSVTQLRVSLPYGGAGSPLGLKALAVWGLPAHCCPPLVLERIVKAHQDSQRQASPTPALPQPSPPTSDSPFPDSNIPQEFLDPFTQEVMTLPLLLPSGVVIDNTSLEKYQRQEASWGRLPNDPFTGIPFTRDSQPLPNPDMKGRIDRFLLHGGAAVGRTGQLGRVVQQELPHPSRLVNFGSSDGSLAASDSQGPPKTLSSHAKPQTVGTPHPEETPISPQPQVCGGSEIQQGAAERGWQVREGWTLVKEPEGKSSRGTRPSLYGRKRALDKHLGSPSSCRPGPSSLVDPDSADSPCSMPEVPPKHLRKQEDTLVCSGPSSISHEQRLSESLDQALKSALGACPGFTAHRAQEPGSSNNAMQGGGMGAKRCGQCSCAFTAFPGSPPAFRLPCGHLLCRPCLSTRCPPKPPYSSLSCPTCGAPARPSSVVRVHC</sequence>
<feature type="compositionally biased region" description="Low complexity" evidence="5">
    <location>
        <begin position="452"/>
        <end position="463"/>
    </location>
</feature>
<evidence type="ECO:0000313" key="8">
    <source>
        <dbReference type="Ensembl" id="ENSPKIP00000000329.1"/>
    </source>
</evidence>